<reference evidence="2 3" key="1">
    <citation type="submission" date="2013-08" db="EMBL/GenBank/DDBJ databases">
        <authorList>
            <person name="Weinstock G."/>
            <person name="Sodergren E."/>
            <person name="Wylie T."/>
            <person name="Fulton L."/>
            <person name="Fulton R."/>
            <person name="Fronick C."/>
            <person name="O'Laughlin M."/>
            <person name="Godfrey J."/>
            <person name="Miner T."/>
            <person name="Herter B."/>
            <person name="Appelbaum E."/>
            <person name="Cordes M."/>
            <person name="Lek S."/>
            <person name="Wollam A."/>
            <person name="Pepin K.H."/>
            <person name="Palsikar V.B."/>
            <person name="Mitreva M."/>
            <person name="Wilson R.K."/>
        </authorList>
    </citation>
    <scope>NUCLEOTIDE SEQUENCE [LARGE SCALE GENOMIC DNA]</scope>
    <source>
        <strain evidence="2 3">ATCC 12856</strain>
    </source>
</reference>
<protein>
    <submittedName>
        <fullName evidence="2">Uncharacterized protein</fullName>
    </submittedName>
</protein>
<evidence type="ECO:0000313" key="2">
    <source>
        <dbReference type="EMBL" id="ERI10366.1"/>
    </source>
</evidence>
<dbReference type="HOGENOM" id="CLU_2505561_0_0_9"/>
<dbReference type="AlphaFoldDB" id="U1YHX0"/>
<feature type="transmembrane region" description="Helical" evidence="1">
    <location>
        <begin position="58"/>
        <end position="75"/>
    </location>
</feature>
<evidence type="ECO:0000256" key="1">
    <source>
        <dbReference type="SAM" id="Phobius"/>
    </source>
</evidence>
<sequence>MVGRRREVGAPWRSGRRKASVFFSDSSCPPPFLFSYLLPQTCHDSFDDRWNFNHQQHISAALMLLMICMFLKVLPHVDWITVKPR</sequence>
<accession>U1YHX0</accession>
<keyword evidence="1" id="KW-0472">Membrane</keyword>
<gene>
    <name evidence="2" type="ORF">HMPREF0083_01533</name>
</gene>
<proteinExistence type="predicted"/>
<keyword evidence="3" id="KW-1185">Reference proteome</keyword>
<keyword evidence="1" id="KW-0812">Transmembrane</keyword>
<dbReference type="STRING" id="649747.HMPREF0083_01533"/>
<evidence type="ECO:0000313" key="3">
    <source>
        <dbReference type="Proteomes" id="UP000016511"/>
    </source>
</evidence>
<organism evidence="2 3">
    <name type="scientific">Aneurinibacillus aneurinilyticus ATCC 12856</name>
    <dbReference type="NCBI Taxonomy" id="649747"/>
    <lineage>
        <taxon>Bacteria</taxon>
        <taxon>Bacillati</taxon>
        <taxon>Bacillota</taxon>
        <taxon>Bacilli</taxon>
        <taxon>Bacillales</taxon>
        <taxon>Paenibacillaceae</taxon>
        <taxon>Aneurinibacillus group</taxon>
        <taxon>Aneurinibacillus</taxon>
    </lineage>
</organism>
<dbReference type="EMBL" id="AWSJ01000101">
    <property type="protein sequence ID" value="ERI10366.1"/>
    <property type="molecule type" value="Genomic_DNA"/>
</dbReference>
<keyword evidence="1" id="KW-1133">Transmembrane helix</keyword>
<name>U1YHX0_ANEAE</name>
<dbReference type="Proteomes" id="UP000016511">
    <property type="component" value="Unassembled WGS sequence"/>
</dbReference>
<comment type="caution">
    <text evidence="2">The sequence shown here is derived from an EMBL/GenBank/DDBJ whole genome shotgun (WGS) entry which is preliminary data.</text>
</comment>